<accession>A0A418YF64</accession>
<sequence length="185" mass="21095">MSLHQYTDLIRIFNDCFLASHNTMLVAGESEPIYLPADGDCKVHRIIFAHGFFTSALHEIAHWCVAGPQRRLIEDYGYWYAPDGRDAEQQKAFESVEVRPQAYEWILSQSCGLGFNVSADNLSGIAIDRLAFQHRVHDEVSQILIAGLNPRMAQLSQVLRQFYQQPALQFSQFQYSGMYFNLNSG</sequence>
<name>A0A418YF64_9GAMM</name>
<dbReference type="InterPro" id="IPR007411">
    <property type="entry name" value="EpmC"/>
</dbReference>
<protein>
    <submittedName>
        <fullName evidence="1">Elongation factor P hydroxylase</fullName>
    </submittedName>
</protein>
<keyword evidence="1" id="KW-0648">Protein biosynthesis</keyword>
<dbReference type="OrthoDB" id="5298591at2"/>
<evidence type="ECO:0000313" key="1">
    <source>
        <dbReference type="EMBL" id="RJG47708.1"/>
    </source>
</evidence>
<reference evidence="1 2" key="1">
    <citation type="submission" date="2018-09" db="EMBL/GenBank/DDBJ databases">
        <authorList>
            <person name="Wang F."/>
        </authorList>
    </citation>
    <scope>NUCLEOTIDE SEQUENCE [LARGE SCALE GENOMIC DNA]</scope>
    <source>
        <strain evidence="1 2">PLHSC7-2</strain>
    </source>
</reference>
<comment type="caution">
    <text evidence="1">The sequence shown here is derived from an EMBL/GenBank/DDBJ whole genome shotgun (WGS) entry which is preliminary data.</text>
</comment>
<dbReference type="Pfam" id="PF04315">
    <property type="entry name" value="EpmC"/>
    <property type="match status" value="1"/>
</dbReference>
<dbReference type="GO" id="GO:0003746">
    <property type="term" value="F:translation elongation factor activity"/>
    <property type="evidence" value="ECO:0007669"/>
    <property type="project" value="UniProtKB-KW"/>
</dbReference>
<reference evidence="1 2" key="2">
    <citation type="submission" date="2019-01" db="EMBL/GenBank/DDBJ databases">
        <title>Motilimonas pumilus sp. nov., isolated from the gut of sea cucumber (Apostichopus japonicus).</title>
        <authorList>
            <person name="Wang F.-Q."/>
            <person name="Ren L.-H."/>
            <person name="Lin Y.-W."/>
            <person name="Sun G.-H."/>
            <person name="Du Z.-J."/>
            <person name="Zhao J.-X."/>
            <person name="Liu X.-J."/>
            <person name="Liu L.-J."/>
        </authorList>
    </citation>
    <scope>NUCLEOTIDE SEQUENCE [LARGE SCALE GENOMIC DNA]</scope>
    <source>
        <strain evidence="1 2">PLHSC7-2</strain>
    </source>
</reference>
<dbReference type="Proteomes" id="UP000283255">
    <property type="component" value="Unassembled WGS sequence"/>
</dbReference>
<organism evidence="1 2">
    <name type="scientific">Motilimonas pumila</name>
    <dbReference type="NCBI Taxonomy" id="2303987"/>
    <lineage>
        <taxon>Bacteria</taxon>
        <taxon>Pseudomonadati</taxon>
        <taxon>Pseudomonadota</taxon>
        <taxon>Gammaproteobacteria</taxon>
        <taxon>Alteromonadales</taxon>
        <taxon>Alteromonadales genera incertae sedis</taxon>
        <taxon>Motilimonas</taxon>
    </lineage>
</organism>
<evidence type="ECO:0000313" key="2">
    <source>
        <dbReference type="Proteomes" id="UP000283255"/>
    </source>
</evidence>
<proteinExistence type="predicted"/>
<dbReference type="EMBL" id="QZCH01000011">
    <property type="protein sequence ID" value="RJG47708.1"/>
    <property type="molecule type" value="Genomic_DNA"/>
</dbReference>
<gene>
    <name evidence="1" type="ORF">D1Z90_09905</name>
</gene>
<dbReference type="AlphaFoldDB" id="A0A418YF64"/>
<keyword evidence="2" id="KW-1185">Reference proteome</keyword>
<keyword evidence="1" id="KW-0251">Elongation factor</keyword>